<comment type="similarity">
    <text evidence="1">Belongs to the LysR transcriptional regulatory family.</text>
</comment>
<organism evidence="6 7">
    <name type="scientific">Pseudoalteromonas rubra</name>
    <dbReference type="NCBI Taxonomy" id="43658"/>
    <lineage>
        <taxon>Bacteria</taxon>
        <taxon>Pseudomonadati</taxon>
        <taxon>Pseudomonadota</taxon>
        <taxon>Gammaproteobacteria</taxon>
        <taxon>Alteromonadales</taxon>
        <taxon>Pseudoalteromonadaceae</taxon>
        <taxon>Pseudoalteromonas</taxon>
    </lineage>
</organism>
<dbReference type="InterPro" id="IPR036390">
    <property type="entry name" value="WH_DNA-bd_sf"/>
</dbReference>
<name>A0A4Q7DZU0_9GAMM</name>
<evidence type="ECO:0000256" key="4">
    <source>
        <dbReference type="ARBA" id="ARBA00023163"/>
    </source>
</evidence>
<dbReference type="CDD" id="cd05466">
    <property type="entry name" value="PBP2_LTTR_substrate"/>
    <property type="match status" value="1"/>
</dbReference>
<dbReference type="PROSITE" id="PS50931">
    <property type="entry name" value="HTH_LYSR"/>
    <property type="match status" value="1"/>
</dbReference>
<evidence type="ECO:0000256" key="2">
    <source>
        <dbReference type="ARBA" id="ARBA00023015"/>
    </source>
</evidence>
<dbReference type="AlphaFoldDB" id="A0A4Q7DZU0"/>
<proteinExistence type="inferred from homology"/>
<reference evidence="6 7" key="1">
    <citation type="submission" date="2018-01" db="EMBL/GenBank/DDBJ databases">
        <title>Co-occurrence of chitin degradation, pigmentation and bioactivity in marine Pseudoalteromonas.</title>
        <authorList>
            <person name="Paulsen S."/>
            <person name="Gram L."/>
            <person name="Machado H."/>
        </authorList>
    </citation>
    <scope>NUCLEOTIDE SEQUENCE [LARGE SCALE GENOMIC DNA]</scope>
    <source>
        <strain evidence="6 7">S1946</strain>
    </source>
</reference>
<evidence type="ECO:0000259" key="5">
    <source>
        <dbReference type="PROSITE" id="PS50931"/>
    </source>
</evidence>
<dbReference type="PANTHER" id="PTHR30126">
    <property type="entry name" value="HTH-TYPE TRANSCRIPTIONAL REGULATOR"/>
    <property type="match status" value="1"/>
</dbReference>
<keyword evidence="4" id="KW-0804">Transcription</keyword>
<protein>
    <recommendedName>
        <fullName evidence="5">HTH lysR-type domain-containing protein</fullName>
    </recommendedName>
</protein>
<dbReference type="EMBL" id="PPUZ01000084">
    <property type="protein sequence ID" value="RZM73057.1"/>
    <property type="molecule type" value="Genomic_DNA"/>
</dbReference>
<dbReference type="InterPro" id="IPR005119">
    <property type="entry name" value="LysR_subst-bd"/>
</dbReference>
<evidence type="ECO:0000313" key="7">
    <source>
        <dbReference type="Proteomes" id="UP000292345"/>
    </source>
</evidence>
<gene>
    <name evidence="6" type="ORF">C3B51_21385</name>
</gene>
<evidence type="ECO:0000313" key="6">
    <source>
        <dbReference type="EMBL" id="RZM73057.1"/>
    </source>
</evidence>
<dbReference type="Gene3D" id="3.40.190.290">
    <property type="match status" value="1"/>
</dbReference>
<dbReference type="InterPro" id="IPR000847">
    <property type="entry name" value="LysR_HTH_N"/>
</dbReference>
<dbReference type="GO" id="GO:0003700">
    <property type="term" value="F:DNA-binding transcription factor activity"/>
    <property type="evidence" value="ECO:0007669"/>
    <property type="project" value="InterPro"/>
</dbReference>
<dbReference type="GO" id="GO:0000976">
    <property type="term" value="F:transcription cis-regulatory region binding"/>
    <property type="evidence" value="ECO:0007669"/>
    <property type="project" value="TreeGrafter"/>
</dbReference>
<feature type="domain" description="HTH lysR-type" evidence="5">
    <location>
        <begin position="1"/>
        <end position="58"/>
    </location>
</feature>
<evidence type="ECO:0000256" key="1">
    <source>
        <dbReference type="ARBA" id="ARBA00009437"/>
    </source>
</evidence>
<dbReference type="Pfam" id="PF03466">
    <property type="entry name" value="LysR_substrate"/>
    <property type="match status" value="1"/>
</dbReference>
<evidence type="ECO:0000256" key="3">
    <source>
        <dbReference type="ARBA" id="ARBA00023125"/>
    </source>
</evidence>
<dbReference type="SUPFAM" id="SSF53850">
    <property type="entry name" value="Periplasmic binding protein-like II"/>
    <property type="match status" value="1"/>
</dbReference>
<sequence length="287" mass="31776">MEIVELNRFIAIANARTLQSAAIKLHTTPGALSKSLKKLESSLGVLLFDRIGKQLVLNENGARLLPEAIKILDLTRNIESILGPEQNTFCCRISAPAILQYQWVTLIGSHASGIQMNYETDFEVAALDKLKRGLVDVALTTHLVKPYLTEELEVHSLGQLTLELAVGDTHPLAHKVNLTHEDLARFPFAVPEASPFCGEVRGIGCDGWPSANFNRDIKWVLNDYAALCELVRCGAAIAYLPDYMISAWQLTKLSVADEPRHNTEQLCLILRRSAPVWIKELVKTLTG</sequence>
<dbReference type="RefSeq" id="WP_130246324.1">
    <property type="nucleotide sequence ID" value="NZ_PPUZ01000084.1"/>
</dbReference>
<dbReference type="InterPro" id="IPR036388">
    <property type="entry name" value="WH-like_DNA-bd_sf"/>
</dbReference>
<dbReference type="Gene3D" id="1.10.10.10">
    <property type="entry name" value="Winged helix-like DNA-binding domain superfamily/Winged helix DNA-binding domain"/>
    <property type="match status" value="1"/>
</dbReference>
<accession>A0A4Q7DZU0</accession>
<dbReference type="Proteomes" id="UP000292345">
    <property type="component" value="Unassembled WGS sequence"/>
</dbReference>
<dbReference type="Pfam" id="PF00126">
    <property type="entry name" value="HTH_1"/>
    <property type="match status" value="1"/>
</dbReference>
<keyword evidence="3" id="KW-0238">DNA-binding</keyword>
<keyword evidence="2" id="KW-0805">Transcription regulation</keyword>
<dbReference type="PANTHER" id="PTHR30126:SF91">
    <property type="entry name" value="LYSR FAMILY TRANSCRIPTIONAL REGULATOR"/>
    <property type="match status" value="1"/>
</dbReference>
<dbReference type="SUPFAM" id="SSF46785">
    <property type="entry name" value="Winged helix' DNA-binding domain"/>
    <property type="match status" value="1"/>
</dbReference>
<comment type="caution">
    <text evidence="6">The sequence shown here is derived from an EMBL/GenBank/DDBJ whole genome shotgun (WGS) entry which is preliminary data.</text>
</comment>